<dbReference type="SMART" id="SM00575">
    <property type="entry name" value="ZnF_PMZ"/>
    <property type="match status" value="1"/>
</dbReference>
<keyword evidence="10" id="KW-1185">Reference proteome</keyword>
<dbReference type="PANTHER" id="PTHR31669">
    <property type="entry name" value="PROTEIN FAR1-RELATED SEQUENCE 10-RELATED"/>
    <property type="match status" value="1"/>
</dbReference>
<comment type="caution">
    <text evidence="9">The sequence shown here is derived from an EMBL/GenBank/DDBJ whole genome shotgun (WGS) entry which is preliminary data.</text>
</comment>
<reference evidence="9" key="1">
    <citation type="submission" date="2018-01" db="EMBL/GenBank/DDBJ databases">
        <authorList>
            <person name="Mao J.F."/>
        </authorList>
    </citation>
    <scope>NUCLEOTIDE SEQUENCE</scope>
    <source>
        <strain evidence="9">Huo1</strain>
        <tissue evidence="9">Leaf</tissue>
    </source>
</reference>
<dbReference type="AlphaFoldDB" id="A0A8X8WW83"/>
<evidence type="ECO:0000256" key="7">
    <source>
        <dbReference type="SAM" id="MobiDB-lite"/>
    </source>
</evidence>
<evidence type="ECO:0000259" key="8">
    <source>
        <dbReference type="PROSITE" id="PS50966"/>
    </source>
</evidence>
<dbReference type="GO" id="GO:0006355">
    <property type="term" value="P:regulation of DNA-templated transcription"/>
    <property type="evidence" value="ECO:0007669"/>
    <property type="project" value="UniProtKB-UniRule"/>
</dbReference>
<feature type="domain" description="SWIM-type" evidence="8">
    <location>
        <begin position="173"/>
        <end position="209"/>
    </location>
</feature>
<feature type="compositionally biased region" description="Basic residues" evidence="7">
    <location>
        <begin position="342"/>
        <end position="351"/>
    </location>
</feature>
<protein>
    <recommendedName>
        <fullName evidence="6">Protein FAR1-RELATED SEQUENCE</fullName>
    </recommendedName>
</protein>
<name>A0A8X8WW83_SALSN</name>
<evidence type="ECO:0000256" key="6">
    <source>
        <dbReference type="RuleBase" id="RU367018"/>
    </source>
</evidence>
<dbReference type="InterPro" id="IPR031052">
    <property type="entry name" value="FHY3/FAR1"/>
</dbReference>
<comment type="function">
    <text evidence="6">Putative transcription activator involved in regulating light control of development.</text>
</comment>
<dbReference type="InterPro" id="IPR006564">
    <property type="entry name" value="Znf_PMZ"/>
</dbReference>
<feature type="compositionally biased region" description="Basic and acidic residues" evidence="7">
    <location>
        <begin position="312"/>
        <end position="328"/>
    </location>
</feature>
<feature type="compositionally biased region" description="Polar residues" evidence="7">
    <location>
        <begin position="353"/>
        <end position="366"/>
    </location>
</feature>
<dbReference type="GO" id="GO:0008270">
    <property type="term" value="F:zinc ion binding"/>
    <property type="evidence" value="ECO:0007669"/>
    <property type="project" value="UniProtKB-UniRule"/>
</dbReference>
<dbReference type="PANTHER" id="PTHR31669:SF281">
    <property type="entry name" value="PROTEIN FAR1-RELATED SEQUENCE"/>
    <property type="match status" value="1"/>
</dbReference>
<dbReference type="Proteomes" id="UP000298416">
    <property type="component" value="Unassembled WGS sequence"/>
</dbReference>
<keyword evidence="3 5" id="KW-0863">Zinc-finger</keyword>
<evidence type="ECO:0000256" key="4">
    <source>
        <dbReference type="ARBA" id="ARBA00022833"/>
    </source>
</evidence>
<evidence type="ECO:0000256" key="2">
    <source>
        <dbReference type="ARBA" id="ARBA00022723"/>
    </source>
</evidence>
<accession>A0A8X8WW83</accession>
<sequence length="440" mass="50351">MSKDMDDNVLEDHIPKIGMEFETKVEAYDFYMKYAKVTGKVLEQQTIDVLQLRILVLKLDVMMGKRPKTILTDQDQAMNAALASKWPSTYHRLLIDDRREKESAEDFKNAQSSHVMIFPIEILKHACVVYTHKIFALFSEELRKAFESKIEGESQHETSMIYKVRPFHRANEHIVTYDSIEGSIFCSCRKFEFSGILCSHSLGILTFTNVVQMPDEYILERWTKHAKGGTSRVCDVGVVIVDEKIRKKQRYKELCNSFMRVAIKAGESEDSYTSALDCLLKMENNVDGMIGKADNVTIEAKDEDVAVDDETNESKIKGLKPKGRDTYHSCKRPKNALEHAISRKRKPKPKATKSGSQHVSSMQESKETTLINDDYWNVTYNAFDPQRTLWSVVEFMKAHLHGQQAWAHSFVLQILLLPSCLLYSALSRPDLSVSIGQNDF</sequence>
<keyword evidence="6" id="KW-0539">Nucleus</keyword>
<feature type="region of interest" description="Disordered" evidence="7">
    <location>
        <begin position="309"/>
        <end position="366"/>
    </location>
</feature>
<comment type="subcellular location">
    <subcellularLocation>
        <location evidence="6">Nucleus</location>
    </subcellularLocation>
</comment>
<keyword evidence="4 6" id="KW-0862">Zinc</keyword>
<organism evidence="9">
    <name type="scientific">Salvia splendens</name>
    <name type="common">Scarlet sage</name>
    <dbReference type="NCBI Taxonomy" id="180675"/>
    <lineage>
        <taxon>Eukaryota</taxon>
        <taxon>Viridiplantae</taxon>
        <taxon>Streptophyta</taxon>
        <taxon>Embryophyta</taxon>
        <taxon>Tracheophyta</taxon>
        <taxon>Spermatophyta</taxon>
        <taxon>Magnoliopsida</taxon>
        <taxon>eudicotyledons</taxon>
        <taxon>Gunneridae</taxon>
        <taxon>Pentapetalae</taxon>
        <taxon>asterids</taxon>
        <taxon>lamiids</taxon>
        <taxon>Lamiales</taxon>
        <taxon>Lamiaceae</taxon>
        <taxon>Nepetoideae</taxon>
        <taxon>Mentheae</taxon>
        <taxon>Salviinae</taxon>
        <taxon>Salvia</taxon>
        <taxon>Salvia subgen. Calosphace</taxon>
        <taxon>core Calosphace</taxon>
    </lineage>
</organism>
<reference evidence="9" key="2">
    <citation type="submission" date="2020-08" db="EMBL/GenBank/DDBJ databases">
        <title>Plant Genome Project.</title>
        <authorList>
            <person name="Zhang R.-G."/>
        </authorList>
    </citation>
    <scope>NUCLEOTIDE SEQUENCE</scope>
    <source>
        <strain evidence="9">Huo1</strain>
        <tissue evidence="9">Leaf</tissue>
    </source>
</reference>
<evidence type="ECO:0000313" key="10">
    <source>
        <dbReference type="Proteomes" id="UP000298416"/>
    </source>
</evidence>
<dbReference type="GO" id="GO:0005634">
    <property type="term" value="C:nucleus"/>
    <property type="evidence" value="ECO:0007669"/>
    <property type="project" value="UniProtKB-SubCell"/>
</dbReference>
<gene>
    <name evidence="9" type="ORF">SASPL_138202</name>
</gene>
<evidence type="ECO:0000256" key="3">
    <source>
        <dbReference type="ARBA" id="ARBA00022771"/>
    </source>
</evidence>
<proteinExistence type="inferred from homology"/>
<dbReference type="InterPro" id="IPR007527">
    <property type="entry name" value="Znf_SWIM"/>
</dbReference>
<evidence type="ECO:0000256" key="1">
    <source>
        <dbReference type="ARBA" id="ARBA00005889"/>
    </source>
</evidence>
<dbReference type="Pfam" id="PF04434">
    <property type="entry name" value="SWIM"/>
    <property type="match status" value="1"/>
</dbReference>
<dbReference type="PROSITE" id="PS50966">
    <property type="entry name" value="ZF_SWIM"/>
    <property type="match status" value="1"/>
</dbReference>
<keyword evidence="2 6" id="KW-0479">Metal-binding</keyword>
<evidence type="ECO:0000256" key="5">
    <source>
        <dbReference type="PROSITE-ProRule" id="PRU00325"/>
    </source>
</evidence>
<comment type="similarity">
    <text evidence="1 6">Belongs to the FHY3/FAR1 family.</text>
</comment>
<dbReference type="EMBL" id="PNBA02000014">
    <property type="protein sequence ID" value="KAG6401349.1"/>
    <property type="molecule type" value="Genomic_DNA"/>
</dbReference>
<evidence type="ECO:0000313" key="9">
    <source>
        <dbReference type="EMBL" id="KAG6401349.1"/>
    </source>
</evidence>